<evidence type="ECO:0000259" key="2">
    <source>
        <dbReference type="Pfam" id="PF13843"/>
    </source>
</evidence>
<dbReference type="Pfam" id="PF13843">
    <property type="entry name" value="DDE_Tnp_1_7"/>
    <property type="match status" value="1"/>
</dbReference>
<organism evidence="3 4">
    <name type="scientific">Mya arenaria</name>
    <name type="common">Soft-shell clam</name>
    <dbReference type="NCBI Taxonomy" id="6604"/>
    <lineage>
        <taxon>Eukaryota</taxon>
        <taxon>Metazoa</taxon>
        <taxon>Spiralia</taxon>
        <taxon>Lophotrochozoa</taxon>
        <taxon>Mollusca</taxon>
        <taxon>Bivalvia</taxon>
        <taxon>Autobranchia</taxon>
        <taxon>Heteroconchia</taxon>
        <taxon>Euheterodonta</taxon>
        <taxon>Imparidentia</taxon>
        <taxon>Neoheterodontei</taxon>
        <taxon>Myida</taxon>
        <taxon>Myoidea</taxon>
        <taxon>Myidae</taxon>
        <taxon>Mya</taxon>
    </lineage>
</organism>
<accession>A0ABY7E471</accession>
<proteinExistence type="predicted"/>
<gene>
    <name evidence="3" type="ORF">MAR_019989</name>
</gene>
<dbReference type="PANTHER" id="PTHR46599:SF2">
    <property type="entry name" value="PIGGYBAC TRANSPOSABLE ELEMENT-DERIVED PROTEIN 4-LIKE"/>
    <property type="match status" value="1"/>
</dbReference>
<dbReference type="Gene3D" id="3.40.50.300">
    <property type="entry name" value="P-loop containing nucleotide triphosphate hydrolases"/>
    <property type="match status" value="1"/>
</dbReference>
<feature type="domain" description="PiggyBac transposable element-derived protein" evidence="2">
    <location>
        <begin position="2"/>
        <end position="114"/>
    </location>
</feature>
<name>A0ABY7E471_MYAAR</name>
<keyword evidence="1" id="KW-0472">Membrane</keyword>
<dbReference type="InterPro" id="IPR027417">
    <property type="entry name" value="P-loop_NTPase"/>
</dbReference>
<dbReference type="InterPro" id="IPR029526">
    <property type="entry name" value="PGBD"/>
</dbReference>
<keyword evidence="4" id="KW-1185">Reference proteome</keyword>
<protein>
    <recommendedName>
        <fullName evidence="2">PiggyBac transposable element-derived protein domain-containing protein</fullName>
    </recommendedName>
</protein>
<feature type="transmembrane region" description="Helical" evidence="1">
    <location>
        <begin position="221"/>
        <end position="245"/>
    </location>
</feature>
<keyword evidence="1" id="KW-0812">Transmembrane</keyword>
<evidence type="ECO:0000256" key="1">
    <source>
        <dbReference type="SAM" id="Phobius"/>
    </source>
</evidence>
<keyword evidence="1" id="KW-1133">Transmembrane helix</keyword>
<reference evidence="3" key="1">
    <citation type="submission" date="2022-11" db="EMBL/GenBank/DDBJ databases">
        <title>Centuries of genome instability and evolution in soft-shell clam transmissible cancer (bioRxiv).</title>
        <authorList>
            <person name="Hart S.F.M."/>
            <person name="Yonemitsu M.A."/>
            <person name="Giersch R.M."/>
            <person name="Beal B.F."/>
            <person name="Arriagada G."/>
            <person name="Davis B.W."/>
            <person name="Ostrander E.A."/>
            <person name="Goff S.P."/>
            <person name="Metzger M.J."/>
        </authorList>
    </citation>
    <scope>NUCLEOTIDE SEQUENCE</scope>
    <source>
        <strain evidence="3">MELC-2E11</strain>
        <tissue evidence="3">Siphon/mantle</tissue>
    </source>
</reference>
<evidence type="ECO:0000313" key="4">
    <source>
        <dbReference type="Proteomes" id="UP001164746"/>
    </source>
</evidence>
<dbReference type="Proteomes" id="UP001164746">
    <property type="component" value="Chromosome 5"/>
</dbReference>
<evidence type="ECO:0000313" key="3">
    <source>
        <dbReference type="EMBL" id="WAR04620.1"/>
    </source>
</evidence>
<dbReference type="EMBL" id="CP111016">
    <property type="protein sequence ID" value="WAR04620.1"/>
    <property type="molecule type" value="Genomic_DNA"/>
</dbReference>
<dbReference type="SUPFAM" id="SSF52540">
    <property type="entry name" value="P-loop containing nucleoside triphosphate hydrolases"/>
    <property type="match status" value="1"/>
</dbReference>
<sequence>MNREGFPVNLKRKGVVKKGGDLKVMQKGDSNMVASVCKDKKQVFHLSNLSDPADVRECTRNTRDDVLALAQQHSVFVYNKFMGGVDRLDQHRAKYNVGRSSKKWWRYLFWFMMNCRLPLLKSLLANRLDGYGTVNSIGFPKVSRSQGMFGRGEELLMDLIGGFSKKHHAVIDQLQPPRMADGNQALHLLTVEMFHATTYNFKNKMIIDSFKSPDPYHYARVLVATVAFGMGISVPDIIFVVHWGAP</sequence>
<dbReference type="PANTHER" id="PTHR46599">
    <property type="entry name" value="PIGGYBAC TRANSPOSABLE ELEMENT-DERIVED PROTEIN 4"/>
    <property type="match status" value="1"/>
</dbReference>